<reference evidence="2" key="1">
    <citation type="journal article" date="2013" name="Environ. Microbiol.">
        <title>Microbiota from the distal guts of lean and obese adolescents exhibit partial functional redundancy besides clear differences in community structure.</title>
        <authorList>
            <person name="Ferrer M."/>
            <person name="Ruiz A."/>
            <person name="Lanza F."/>
            <person name="Haange S.B."/>
            <person name="Oberbach A."/>
            <person name="Till H."/>
            <person name="Bargiela R."/>
            <person name="Campoy C."/>
            <person name="Segura M.T."/>
            <person name="Richter M."/>
            <person name="von Bergen M."/>
            <person name="Seifert J."/>
            <person name="Suarez A."/>
        </authorList>
    </citation>
    <scope>NUCLEOTIDE SEQUENCE</scope>
</reference>
<feature type="domain" description="Transcriptional regulator TetR C-terminal Firmicutes type" evidence="1">
    <location>
        <begin position="4"/>
        <end position="57"/>
    </location>
</feature>
<dbReference type="Gene3D" id="1.10.357.10">
    <property type="entry name" value="Tetracycline Repressor, domain 2"/>
    <property type="match status" value="1"/>
</dbReference>
<evidence type="ECO:0000259" key="1">
    <source>
        <dbReference type="Pfam" id="PF14278"/>
    </source>
</evidence>
<accession>K1SQ94</accession>
<name>K1SQ94_9ZZZZ</name>
<evidence type="ECO:0000313" key="2">
    <source>
        <dbReference type="EMBL" id="EKC49431.1"/>
    </source>
</evidence>
<sequence length="69" mass="7999">MTEQVEHAAHKKVFPEDQKMVVDFYKFALVGMILDWLNTGMKKDPEELIRRVGEIFHGNIEAALTRVAR</sequence>
<dbReference type="InterPro" id="IPR039532">
    <property type="entry name" value="TetR_C_Firmicutes"/>
</dbReference>
<protein>
    <submittedName>
        <fullName evidence="2">TetR family transcriptional regulator</fullName>
    </submittedName>
</protein>
<comment type="caution">
    <text evidence="2">The sequence shown here is derived from an EMBL/GenBank/DDBJ whole genome shotgun (WGS) entry which is preliminary data.</text>
</comment>
<dbReference type="Pfam" id="PF14278">
    <property type="entry name" value="TetR_C_8"/>
    <property type="match status" value="1"/>
</dbReference>
<dbReference type="AlphaFoldDB" id="K1SQ94"/>
<gene>
    <name evidence="2" type="ORF">OBE_14643</name>
</gene>
<dbReference type="EMBL" id="AJWZ01010099">
    <property type="protein sequence ID" value="EKC49431.1"/>
    <property type="molecule type" value="Genomic_DNA"/>
</dbReference>
<proteinExistence type="predicted"/>
<organism evidence="2">
    <name type="scientific">human gut metagenome</name>
    <dbReference type="NCBI Taxonomy" id="408170"/>
    <lineage>
        <taxon>unclassified sequences</taxon>
        <taxon>metagenomes</taxon>
        <taxon>organismal metagenomes</taxon>
    </lineage>
</organism>